<keyword evidence="2" id="KW-0805">Transcription regulation</keyword>
<dbReference type="Gene3D" id="3.40.190.290">
    <property type="match status" value="1"/>
</dbReference>
<evidence type="ECO:0000313" key="6">
    <source>
        <dbReference type="EMBL" id="ABZ76102.1"/>
    </source>
</evidence>
<keyword evidence="3" id="KW-0238">DNA-binding</keyword>
<dbReference type="CDD" id="cd05466">
    <property type="entry name" value="PBP2_LTTR_substrate"/>
    <property type="match status" value="1"/>
</dbReference>
<dbReference type="PANTHER" id="PTHR30419">
    <property type="entry name" value="HTH-TYPE TRANSCRIPTIONAL REGULATOR YBHD"/>
    <property type="match status" value="1"/>
</dbReference>
<evidence type="ECO:0000256" key="2">
    <source>
        <dbReference type="ARBA" id="ARBA00023015"/>
    </source>
</evidence>
<dbReference type="Pfam" id="PF00126">
    <property type="entry name" value="HTH_1"/>
    <property type="match status" value="1"/>
</dbReference>
<dbReference type="KEGG" id="shl:Shal_1536"/>
<evidence type="ECO:0000256" key="1">
    <source>
        <dbReference type="ARBA" id="ARBA00009437"/>
    </source>
</evidence>
<evidence type="ECO:0000256" key="3">
    <source>
        <dbReference type="ARBA" id="ARBA00023125"/>
    </source>
</evidence>
<evidence type="ECO:0000259" key="5">
    <source>
        <dbReference type="PROSITE" id="PS50931"/>
    </source>
</evidence>
<organism evidence="6 7">
    <name type="scientific">Shewanella halifaxensis (strain HAW-EB4)</name>
    <dbReference type="NCBI Taxonomy" id="458817"/>
    <lineage>
        <taxon>Bacteria</taxon>
        <taxon>Pseudomonadati</taxon>
        <taxon>Pseudomonadota</taxon>
        <taxon>Gammaproteobacteria</taxon>
        <taxon>Alteromonadales</taxon>
        <taxon>Shewanellaceae</taxon>
        <taxon>Shewanella</taxon>
    </lineage>
</organism>
<dbReference type="Proteomes" id="UP000001317">
    <property type="component" value="Chromosome"/>
</dbReference>
<dbReference type="InterPro" id="IPR005119">
    <property type="entry name" value="LysR_subst-bd"/>
</dbReference>
<dbReference type="HOGENOM" id="CLU_039613_6_2_6"/>
<dbReference type="SUPFAM" id="SSF53850">
    <property type="entry name" value="Periplasmic binding protein-like II"/>
    <property type="match status" value="1"/>
</dbReference>
<gene>
    <name evidence="6" type="ordered locus">Shal_1536</name>
</gene>
<feature type="domain" description="HTH lysR-type" evidence="5">
    <location>
        <begin position="11"/>
        <end position="68"/>
    </location>
</feature>
<dbReference type="SUPFAM" id="SSF46785">
    <property type="entry name" value="Winged helix' DNA-binding domain"/>
    <property type="match status" value="1"/>
</dbReference>
<dbReference type="PANTHER" id="PTHR30419:SF30">
    <property type="entry name" value="LYSR FAMILY TRANSCRIPTIONAL REGULATOR"/>
    <property type="match status" value="1"/>
</dbReference>
<evidence type="ECO:0000256" key="4">
    <source>
        <dbReference type="ARBA" id="ARBA00023163"/>
    </source>
</evidence>
<evidence type="ECO:0000313" key="7">
    <source>
        <dbReference type="Proteomes" id="UP000001317"/>
    </source>
</evidence>
<sequence>MQLRKIDRVDMDIRQLKYLDALITAGSFTKAAERLNMAQPALSQSIKRLEQELGVTLVDRGANKSSKTLSLTAEGSALHQHAKLIIKNMAQAEAHIKSMANLTMGEVRVAVPGMLGSFYLPRRLMAFRHRHPELKLSLFEGGTRDTLKMLQNEDVDIAIITANDLTDEFDSHLLLQEQMVVAVGREHPLAKSDAVTLEEFFQHELVFFKPGYFHREWMLEQAEQLGLTANIAFETNLINLIKQVVAQEYGITTVLEMVIEKHDNICAKPFIPPIFLDLHIAWKKQRPISQADRAFVEFLMLNR</sequence>
<dbReference type="Pfam" id="PF03466">
    <property type="entry name" value="LysR_substrate"/>
    <property type="match status" value="1"/>
</dbReference>
<dbReference type="PROSITE" id="PS50931">
    <property type="entry name" value="HTH_LYSR"/>
    <property type="match status" value="1"/>
</dbReference>
<dbReference type="Gene3D" id="1.10.10.10">
    <property type="entry name" value="Winged helix-like DNA-binding domain superfamily/Winged helix DNA-binding domain"/>
    <property type="match status" value="1"/>
</dbReference>
<name>B0TNB6_SHEHH</name>
<proteinExistence type="inferred from homology"/>
<dbReference type="GO" id="GO:0003677">
    <property type="term" value="F:DNA binding"/>
    <property type="evidence" value="ECO:0007669"/>
    <property type="project" value="UniProtKB-KW"/>
</dbReference>
<reference evidence="6" key="1">
    <citation type="submission" date="2008-01" db="EMBL/GenBank/DDBJ databases">
        <title>Complete sequence of Shewanella halifaxensis HAW-EB4.</title>
        <authorList>
            <consortium name="US DOE Joint Genome Institute"/>
            <person name="Copeland A."/>
            <person name="Lucas S."/>
            <person name="Lapidus A."/>
            <person name="Glavina del Rio T."/>
            <person name="Dalin E."/>
            <person name="Tice H."/>
            <person name="Bruce D."/>
            <person name="Goodwin L."/>
            <person name="Pitluck S."/>
            <person name="Sims D."/>
            <person name="Brettin T."/>
            <person name="Detter J.C."/>
            <person name="Han C."/>
            <person name="Kuske C.R."/>
            <person name="Schmutz J."/>
            <person name="Larimer F."/>
            <person name="Land M."/>
            <person name="Hauser L."/>
            <person name="Kyrpides N."/>
            <person name="Kim E."/>
            <person name="Zhao J.-S."/>
            <person name="Richardson P."/>
        </authorList>
    </citation>
    <scope>NUCLEOTIDE SEQUENCE [LARGE SCALE GENOMIC DNA]</scope>
    <source>
        <strain evidence="6">HAW-EB4</strain>
    </source>
</reference>
<dbReference type="GO" id="GO:0003700">
    <property type="term" value="F:DNA-binding transcription factor activity"/>
    <property type="evidence" value="ECO:0007669"/>
    <property type="project" value="InterPro"/>
</dbReference>
<dbReference type="InterPro" id="IPR036390">
    <property type="entry name" value="WH_DNA-bd_sf"/>
</dbReference>
<dbReference type="InterPro" id="IPR050950">
    <property type="entry name" value="HTH-type_LysR_regulators"/>
</dbReference>
<protein>
    <submittedName>
        <fullName evidence="6">Transcriptional regulator, LysR family</fullName>
    </submittedName>
</protein>
<dbReference type="GO" id="GO:0005829">
    <property type="term" value="C:cytosol"/>
    <property type="evidence" value="ECO:0007669"/>
    <property type="project" value="TreeGrafter"/>
</dbReference>
<comment type="similarity">
    <text evidence="1">Belongs to the LysR transcriptional regulatory family.</text>
</comment>
<dbReference type="FunFam" id="1.10.10.10:FF:000001">
    <property type="entry name" value="LysR family transcriptional regulator"/>
    <property type="match status" value="1"/>
</dbReference>
<dbReference type="InterPro" id="IPR036388">
    <property type="entry name" value="WH-like_DNA-bd_sf"/>
</dbReference>
<dbReference type="InterPro" id="IPR000847">
    <property type="entry name" value="LysR_HTH_N"/>
</dbReference>
<dbReference type="AlphaFoldDB" id="B0TNB6"/>
<keyword evidence="4" id="KW-0804">Transcription</keyword>
<dbReference type="PRINTS" id="PR00039">
    <property type="entry name" value="HTHLYSR"/>
</dbReference>
<keyword evidence="7" id="KW-1185">Reference proteome</keyword>
<dbReference type="STRING" id="458817.Shal_1536"/>
<dbReference type="eggNOG" id="COG0583">
    <property type="taxonomic scope" value="Bacteria"/>
</dbReference>
<dbReference type="EMBL" id="CP000931">
    <property type="protein sequence ID" value="ABZ76102.1"/>
    <property type="molecule type" value="Genomic_DNA"/>
</dbReference>
<accession>B0TNB6</accession>